<evidence type="ECO:0000256" key="2">
    <source>
        <dbReference type="ARBA" id="ARBA00007441"/>
    </source>
</evidence>
<keyword evidence="4" id="KW-0808">Transferase</keyword>
<dbReference type="InterPro" id="IPR004839">
    <property type="entry name" value="Aminotransferase_I/II_large"/>
</dbReference>
<dbReference type="InterPro" id="IPR015421">
    <property type="entry name" value="PyrdxlP-dep_Trfase_major"/>
</dbReference>
<dbReference type="GO" id="GO:0030170">
    <property type="term" value="F:pyridoxal phosphate binding"/>
    <property type="evidence" value="ECO:0007669"/>
    <property type="project" value="InterPro"/>
</dbReference>
<evidence type="ECO:0000256" key="3">
    <source>
        <dbReference type="ARBA" id="ARBA00022576"/>
    </source>
</evidence>
<dbReference type="PANTHER" id="PTHR46383:SF1">
    <property type="entry name" value="ASPARTATE AMINOTRANSFERASE"/>
    <property type="match status" value="1"/>
</dbReference>
<dbReference type="PROSITE" id="PS00105">
    <property type="entry name" value="AA_TRANSFER_CLASS_1"/>
    <property type="match status" value="1"/>
</dbReference>
<dbReference type="InterPro" id="IPR004838">
    <property type="entry name" value="NHTrfase_class1_PyrdxlP-BS"/>
</dbReference>
<dbReference type="SUPFAM" id="SSF53383">
    <property type="entry name" value="PLP-dependent transferases"/>
    <property type="match status" value="1"/>
</dbReference>
<protein>
    <recommendedName>
        <fullName evidence="6">Aminotransferase class I/classII large domain-containing protein</fullName>
    </recommendedName>
</protein>
<dbReference type="GO" id="GO:0006520">
    <property type="term" value="P:amino acid metabolic process"/>
    <property type="evidence" value="ECO:0007669"/>
    <property type="project" value="InterPro"/>
</dbReference>
<keyword evidence="5" id="KW-0663">Pyridoxal phosphate</keyword>
<dbReference type="InterPro" id="IPR015422">
    <property type="entry name" value="PyrdxlP-dep_Trfase_small"/>
</dbReference>
<dbReference type="GO" id="GO:0033853">
    <property type="term" value="F:aspartate-prephenate aminotransferase activity"/>
    <property type="evidence" value="ECO:0007669"/>
    <property type="project" value="UniProtKB-ARBA"/>
</dbReference>
<dbReference type="FunFam" id="3.40.640.10:FF:000033">
    <property type="entry name" value="Aspartate aminotransferase"/>
    <property type="match status" value="1"/>
</dbReference>
<dbReference type="PANTHER" id="PTHR46383">
    <property type="entry name" value="ASPARTATE AMINOTRANSFERASE"/>
    <property type="match status" value="1"/>
</dbReference>
<dbReference type="InterPro" id="IPR050596">
    <property type="entry name" value="AspAT/PAT-like"/>
</dbReference>
<evidence type="ECO:0000256" key="1">
    <source>
        <dbReference type="ARBA" id="ARBA00001933"/>
    </source>
</evidence>
<dbReference type="InterPro" id="IPR015424">
    <property type="entry name" value="PyrdxlP-dep_Trfase"/>
</dbReference>
<reference evidence="7" key="1">
    <citation type="submission" date="2021-01" db="EMBL/GenBank/DDBJ databases">
        <authorList>
            <person name="Corre E."/>
            <person name="Pelletier E."/>
            <person name="Niang G."/>
            <person name="Scheremetjew M."/>
            <person name="Finn R."/>
            <person name="Kale V."/>
            <person name="Holt S."/>
            <person name="Cochrane G."/>
            <person name="Meng A."/>
            <person name="Brown T."/>
            <person name="Cohen L."/>
        </authorList>
    </citation>
    <scope>NUCLEOTIDE SEQUENCE</scope>
    <source>
        <strain evidence="7">CCMP3107</strain>
    </source>
</reference>
<evidence type="ECO:0000259" key="6">
    <source>
        <dbReference type="Pfam" id="PF00155"/>
    </source>
</evidence>
<gene>
    <name evidence="7" type="ORF">HAKA00212_LOCUS23124</name>
</gene>
<dbReference type="GO" id="GO:0033854">
    <property type="term" value="F:glutamate-prephenate aminotransferase activity"/>
    <property type="evidence" value="ECO:0007669"/>
    <property type="project" value="UniProtKB-ARBA"/>
</dbReference>
<feature type="domain" description="Aminotransferase class I/classII large" evidence="6">
    <location>
        <begin position="43"/>
        <end position="401"/>
    </location>
</feature>
<proteinExistence type="inferred from homology"/>
<organism evidence="7">
    <name type="scientific">Heterosigma akashiwo</name>
    <name type="common">Chromophytic alga</name>
    <name type="synonym">Heterosigma carterae</name>
    <dbReference type="NCBI Taxonomy" id="2829"/>
    <lineage>
        <taxon>Eukaryota</taxon>
        <taxon>Sar</taxon>
        <taxon>Stramenopiles</taxon>
        <taxon>Ochrophyta</taxon>
        <taxon>Raphidophyceae</taxon>
        <taxon>Chattonellales</taxon>
        <taxon>Chattonellaceae</taxon>
        <taxon>Heterosigma</taxon>
    </lineage>
</organism>
<dbReference type="EMBL" id="HBIU01052319">
    <property type="protein sequence ID" value="CAE0645504.1"/>
    <property type="molecule type" value="Transcribed_RNA"/>
</dbReference>
<keyword evidence="3" id="KW-0032">Aminotransferase</keyword>
<dbReference type="CDD" id="cd00609">
    <property type="entry name" value="AAT_like"/>
    <property type="match status" value="1"/>
</dbReference>
<dbReference type="Pfam" id="PF00155">
    <property type="entry name" value="Aminotran_1_2"/>
    <property type="match status" value="1"/>
</dbReference>
<evidence type="ECO:0000256" key="5">
    <source>
        <dbReference type="ARBA" id="ARBA00022898"/>
    </source>
</evidence>
<dbReference type="Gene3D" id="3.90.1150.10">
    <property type="entry name" value="Aspartate Aminotransferase, domain 1"/>
    <property type="match status" value="1"/>
</dbReference>
<accession>A0A7S4DF05</accession>
<evidence type="ECO:0000313" key="7">
    <source>
        <dbReference type="EMBL" id="CAE0645504.1"/>
    </source>
</evidence>
<comment type="cofactor">
    <cofactor evidence="1">
        <name>pyridoxal 5'-phosphate</name>
        <dbReference type="ChEBI" id="CHEBI:597326"/>
    </cofactor>
</comment>
<dbReference type="Gene3D" id="3.40.640.10">
    <property type="entry name" value="Type I PLP-dependent aspartate aminotransferase-like (Major domain)"/>
    <property type="match status" value="1"/>
</dbReference>
<dbReference type="AlphaFoldDB" id="A0A7S4DF05"/>
<evidence type="ECO:0000256" key="4">
    <source>
        <dbReference type="ARBA" id="ARBA00022679"/>
    </source>
</evidence>
<sequence length="412" mass="44728">MVVQDPLTMAQDDVINPLVSGLTPSKTIEVHALTKALQAQGENIVSLCVGEPDFPPPQSVLDATIEAVKNLDVKYTAVTGSLPLRRAICADLSRRKGTDYAPEQVVVGNGAKQEVYQAVLALCRPGDEVVVPAPYWTSYPEIVKLAGATPVLVESSAEEEYLLTPEKLRAALTPRTRMIIFCNPSNPTGAVHEKQHLDALAEVLRKPENKDIWVLSDEIYERLVYDCEHVSFAALPGFKDRTIIVNGFSKSHAMTGYRLGYMAGPPAVVKAVTTVQGQLTSCASSLAQAAGVAALKVPDEELQESIDLMKKKRDFVMEKLRSLPGVKCPEPKGAFYVLPDISSYFGKRTPAGEIIKDDTAFCIYLLKEFKTAFVPGEGFGSKGTVRISYAASFEEIEAALNQFSACLASLED</sequence>
<name>A0A7S4DF05_HETAK</name>
<comment type="similarity">
    <text evidence="2">Belongs to the class-I pyridoxal-phosphate-dependent aminotransferase family.</text>
</comment>